<evidence type="ECO:0008006" key="5">
    <source>
        <dbReference type="Google" id="ProtNLM"/>
    </source>
</evidence>
<dbReference type="InterPro" id="IPR011990">
    <property type="entry name" value="TPR-like_helical_dom_sf"/>
</dbReference>
<evidence type="ECO:0000313" key="4">
    <source>
        <dbReference type="Proteomes" id="UP001232001"/>
    </source>
</evidence>
<feature type="coiled-coil region" evidence="1">
    <location>
        <begin position="382"/>
        <end position="440"/>
    </location>
</feature>
<dbReference type="Gene3D" id="1.25.40.10">
    <property type="entry name" value="Tetratricopeptide repeat domain"/>
    <property type="match status" value="1"/>
</dbReference>
<keyword evidence="2" id="KW-1133">Transmembrane helix</keyword>
<keyword evidence="4" id="KW-1185">Reference proteome</keyword>
<dbReference type="EMBL" id="CP122539">
    <property type="protein sequence ID" value="WGH75491.1"/>
    <property type="molecule type" value="Genomic_DNA"/>
</dbReference>
<evidence type="ECO:0000256" key="1">
    <source>
        <dbReference type="SAM" id="Coils"/>
    </source>
</evidence>
<dbReference type="InterPro" id="IPR016032">
    <property type="entry name" value="Sig_transdc_resp-reg_C-effctor"/>
</dbReference>
<dbReference type="Gene3D" id="1.10.10.10">
    <property type="entry name" value="Winged helix-like DNA-binding domain superfamily/Winged helix DNA-binding domain"/>
    <property type="match status" value="1"/>
</dbReference>
<protein>
    <recommendedName>
        <fullName evidence="5">HTH luxR-type domain-containing protein</fullName>
    </recommendedName>
</protein>
<sequence length="642" mass="75848">MFYSQRDTTIVPRNIYTQIFLLALLVNLMGCSNKDSANTGDSKRKVTENAQVVIDSIEEVQYTSLPKMRQYIKKLEKLNDDNAQIYADYYTLRAKYLSNNEYASLQEYTSIYDRLKRRKLYKLMIEIDKSASFFYSKIGRDKEVLSYAERSLEYVYKCDLLVERTLIVYAVNFFFQTMSVQERELELEKELIKLENKEWQVHKLDLWYLLASTKEYLGKYEEAKKITEMCIEKSKEMRNNYSLARGYLVLGRIEEKSGNNHNKSLQYFLTSIEVEKMYGVKNSKLNYLYAGKQYRKLKNYRKSYEFFKKLENYERIDSSRFARDLAYMGESFFYMNPENNYEGAIRYLDKAMEYVTIKDFTFPLVIEKKIAILKTSGFEKEVKNLQNLLKTYQSSKEKRNNKIPFDVKPVLKLHLKNHKLEQLENDNKLKEAQLENKNLLEDFFIGSIIILLILVVLILITTKSLLKNKVLNEELSQTLSQIEIVNSELETKNTENSRLLEVNERTLFSKLLKISMYKDTVDNVSKYVSQLIQNKENVKVSDLFCVEKKLKTLISEEDIWVDFQIQFEKTRPDFFTKLKEIAPKLTINELKHCAYITTKLNVKQVASLISVSPRSVETARYRIKKKLGLGRDESIFDFLEKI</sequence>
<evidence type="ECO:0000256" key="2">
    <source>
        <dbReference type="SAM" id="Phobius"/>
    </source>
</evidence>
<proteinExistence type="predicted"/>
<accession>A0ABY8L212</accession>
<organism evidence="3 4">
    <name type="scientific">Tenacibaculum tangerinum</name>
    <dbReference type="NCBI Taxonomy" id="3038772"/>
    <lineage>
        <taxon>Bacteria</taxon>
        <taxon>Pseudomonadati</taxon>
        <taxon>Bacteroidota</taxon>
        <taxon>Flavobacteriia</taxon>
        <taxon>Flavobacteriales</taxon>
        <taxon>Flavobacteriaceae</taxon>
        <taxon>Tenacibaculum</taxon>
    </lineage>
</organism>
<dbReference type="SUPFAM" id="SSF48452">
    <property type="entry name" value="TPR-like"/>
    <property type="match status" value="1"/>
</dbReference>
<gene>
    <name evidence="3" type="ORF">P8625_15710</name>
</gene>
<dbReference type="RefSeq" id="WP_279651365.1">
    <property type="nucleotide sequence ID" value="NZ_CP122539.1"/>
</dbReference>
<keyword evidence="2" id="KW-0472">Membrane</keyword>
<dbReference type="SUPFAM" id="SSF46894">
    <property type="entry name" value="C-terminal effector domain of the bipartite response regulators"/>
    <property type="match status" value="1"/>
</dbReference>
<keyword evidence="2" id="KW-0812">Transmembrane</keyword>
<dbReference type="Proteomes" id="UP001232001">
    <property type="component" value="Chromosome"/>
</dbReference>
<dbReference type="InterPro" id="IPR036388">
    <property type="entry name" value="WH-like_DNA-bd_sf"/>
</dbReference>
<name>A0ABY8L212_9FLAO</name>
<feature type="transmembrane region" description="Helical" evidence="2">
    <location>
        <begin position="443"/>
        <end position="461"/>
    </location>
</feature>
<reference evidence="3 4" key="1">
    <citation type="submission" date="2023-04" db="EMBL/GenBank/DDBJ databases">
        <title>Tenacibaculum tangerinum sp. nov., isolated from sea tidal flat of South Korea.</title>
        <authorList>
            <person name="Lee S.H."/>
            <person name="Kim J.-J."/>
        </authorList>
    </citation>
    <scope>NUCLEOTIDE SEQUENCE [LARGE SCALE GENOMIC DNA]</scope>
    <source>
        <strain evidence="3 4">GRR-S3-23</strain>
    </source>
</reference>
<evidence type="ECO:0000313" key="3">
    <source>
        <dbReference type="EMBL" id="WGH75491.1"/>
    </source>
</evidence>
<keyword evidence="1" id="KW-0175">Coiled coil</keyword>